<dbReference type="SUPFAM" id="SSF81301">
    <property type="entry name" value="Nucleotidyltransferase"/>
    <property type="match status" value="1"/>
</dbReference>
<comment type="caution">
    <text evidence="2">The sequence shown here is derived from an EMBL/GenBank/DDBJ whole genome shotgun (WGS) entry which is preliminary data.</text>
</comment>
<protein>
    <recommendedName>
        <fullName evidence="1">Polymerase nucleotidyl transferase domain-containing protein</fullName>
    </recommendedName>
</protein>
<dbReference type="EMBL" id="MHKO01000026">
    <property type="protein sequence ID" value="OGY92216.1"/>
    <property type="molecule type" value="Genomic_DNA"/>
</dbReference>
<gene>
    <name evidence="2" type="ORF">A3H70_01015</name>
</gene>
<evidence type="ECO:0000313" key="3">
    <source>
        <dbReference type="Proteomes" id="UP000178109"/>
    </source>
</evidence>
<name>A0A1G2BTH7_9BACT</name>
<proteinExistence type="predicted"/>
<feature type="domain" description="Polymerase nucleotidyl transferase" evidence="1">
    <location>
        <begin position="18"/>
        <end position="104"/>
    </location>
</feature>
<dbReference type="CDD" id="cd05403">
    <property type="entry name" value="NT_KNTase_like"/>
    <property type="match status" value="1"/>
</dbReference>
<organism evidence="2 3">
    <name type="scientific">Candidatus Komeilibacteria bacterium RIFCSPLOWO2_02_FULL_48_11</name>
    <dbReference type="NCBI Taxonomy" id="1798553"/>
    <lineage>
        <taxon>Bacteria</taxon>
        <taxon>Candidatus Komeiliibacteriota</taxon>
    </lineage>
</organism>
<dbReference type="STRING" id="1798553.A3H70_01015"/>
<dbReference type="Proteomes" id="UP000178109">
    <property type="component" value="Unassembled WGS sequence"/>
</dbReference>
<dbReference type="InterPro" id="IPR002934">
    <property type="entry name" value="Polymerase_NTP_transf_dom"/>
</dbReference>
<dbReference type="GO" id="GO:0016779">
    <property type="term" value="F:nucleotidyltransferase activity"/>
    <property type="evidence" value="ECO:0007669"/>
    <property type="project" value="InterPro"/>
</dbReference>
<dbReference type="Pfam" id="PF01909">
    <property type="entry name" value="NTP_transf_2"/>
    <property type="match status" value="1"/>
</dbReference>
<sequence>MAQKRVPKSVTAQIRNYARTLRKDNLPISRLVLFGSYAKGTQRRYSDIDLCVISPRFRDSFEALQYLWRKKGREHINIEPVGFSPKDYREGSSLINEIKRHGIAVKI</sequence>
<dbReference type="InterPro" id="IPR043519">
    <property type="entry name" value="NT_sf"/>
</dbReference>
<reference evidence="2 3" key="1">
    <citation type="journal article" date="2016" name="Nat. Commun.">
        <title>Thousands of microbial genomes shed light on interconnected biogeochemical processes in an aquifer system.</title>
        <authorList>
            <person name="Anantharaman K."/>
            <person name="Brown C.T."/>
            <person name="Hug L.A."/>
            <person name="Sharon I."/>
            <person name="Castelle C.J."/>
            <person name="Probst A.J."/>
            <person name="Thomas B.C."/>
            <person name="Singh A."/>
            <person name="Wilkins M.J."/>
            <person name="Karaoz U."/>
            <person name="Brodie E.L."/>
            <person name="Williams K.H."/>
            <person name="Hubbard S.S."/>
            <person name="Banfield J.F."/>
        </authorList>
    </citation>
    <scope>NUCLEOTIDE SEQUENCE [LARGE SCALE GENOMIC DNA]</scope>
</reference>
<accession>A0A1G2BTH7</accession>
<evidence type="ECO:0000259" key="1">
    <source>
        <dbReference type="Pfam" id="PF01909"/>
    </source>
</evidence>
<dbReference type="PANTHER" id="PTHR43449">
    <property type="entry name" value="NUCLEOTIDYLTRANSFERASE"/>
    <property type="match status" value="1"/>
</dbReference>
<dbReference type="PANTHER" id="PTHR43449:SF1">
    <property type="entry name" value="POLYMERASE BETA NUCLEOTIDYLTRANSFERASE DOMAIN-CONTAINING PROTEIN"/>
    <property type="match status" value="1"/>
</dbReference>
<dbReference type="Gene3D" id="3.30.460.10">
    <property type="entry name" value="Beta Polymerase, domain 2"/>
    <property type="match status" value="1"/>
</dbReference>
<dbReference type="AlphaFoldDB" id="A0A1G2BTH7"/>
<evidence type="ECO:0000313" key="2">
    <source>
        <dbReference type="EMBL" id="OGY92216.1"/>
    </source>
</evidence>